<dbReference type="Pfam" id="PF14238">
    <property type="entry name" value="DUF4340"/>
    <property type="match status" value="2"/>
</dbReference>
<protein>
    <recommendedName>
        <fullName evidence="2">DUF4340 domain-containing protein</fullName>
    </recommendedName>
</protein>
<dbReference type="HOGENOM" id="CLU_386278_0_0_0"/>
<feature type="domain" description="DUF4340" evidence="2">
    <location>
        <begin position="69"/>
        <end position="263"/>
    </location>
</feature>
<dbReference type="STRING" id="452637.Oter_0090"/>
<dbReference type="OrthoDB" id="179046at2"/>
<name>B1ZMC8_OPITP</name>
<dbReference type="AlphaFoldDB" id="B1ZMC8"/>
<keyword evidence="4" id="KW-1185">Reference proteome</keyword>
<organism evidence="3 4">
    <name type="scientific">Opitutus terrae (strain DSM 11246 / JCM 15787 / PB90-1)</name>
    <dbReference type="NCBI Taxonomy" id="452637"/>
    <lineage>
        <taxon>Bacteria</taxon>
        <taxon>Pseudomonadati</taxon>
        <taxon>Verrucomicrobiota</taxon>
        <taxon>Opitutia</taxon>
        <taxon>Opitutales</taxon>
        <taxon>Opitutaceae</taxon>
        <taxon>Opitutus</taxon>
    </lineage>
</organism>
<accession>B1ZMC8</accession>
<evidence type="ECO:0000313" key="3">
    <source>
        <dbReference type="EMBL" id="ACB73381.1"/>
    </source>
</evidence>
<dbReference type="Proteomes" id="UP000007013">
    <property type="component" value="Chromosome"/>
</dbReference>
<reference evidence="3 4" key="1">
    <citation type="journal article" date="2011" name="J. Bacteriol.">
        <title>Genome sequence of the verrucomicrobium Opitutus terrae PB90-1, an abundant inhabitant of rice paddy soil ecosystems.</title>
        <authorList>
            <person name="van Passel M.W."/>
            <person name="Kant R."/>
            <person name="Palva A."/>
            <person name="Copeland A."/>
            <person name="Lucas S."/>
            <person name="Lapidus A."/>
            <person name="Glavina del Rio T."/>
            <person name="Pitluck S."/>
            <person name="Goltsman E."/>
            <person name="Clum A."/>
            <person name="Sun H."/>
            <person name="Schmutz J."/>
            <person name="Larimer F.W."/>
            <person name="Land M.L."/>
            <person name="Hauser L."/>
            <person name="Kyrpides N."/>
            <person name="Mikhailova N."/>
            <person name="Richardson P.P."/>
            <person name="Janssen P.H."/>
            <person name="de Vos W.M."/>
            <person name="Smidt H."/>
        </authorList>
    </citation>
    <scope>NUCLEOTIDE SEQUENCE [LARGE SCALE GENOMIC DNA]</scope>
    <source>
        <strain evidence="4">DSM 11246 / JCM 15787 / PB90-1</strain>
    </source>
</reference>
<evidence type="ECO:0000259" key="2">
    <source>
        <dbReference type="Pfam" id="PF14238"/>
    </source>
</evidence>
<proteinExistence type="predicted"/>
<feature type="region of interest" description="Disordered" evidence="1">
    <location>
        <begin position="628"/>
        <end position="648"/>
    </location>
</feature>
<dbReference type="InterPro" id="IPR025641">
    <property type="entry name" value="DUF4340"/>
</dbReference>
<evidence type="ECO:0000256" key="1">
    <source>
        <dbReference type="SAM" id="MobiDB-lite"/>
    </source>
</evidence>
<gene>
    <name evidence="3" type="ordered locus">Oter_0090</name>
</gene>
<dbReference type="eggNOG" id="ENOG5032VJ4">
    <property type="taxonomic scope" value="Bacteria"/>
</dbReference>
<sequence>MRTKVTLVLLLLNVALFFFIFRFERRWRIEESWKEARRRVLGAEAADIRSIEITGANRDLALARRGDTWFVTKPLEWPANPSAVDRIIKELQLLDHETSFFVRDLAKNGQSLADYGLEQPRLIVTFASGEPGSGTPTRTTTLRLGDLTKDGIRLYVLSPDGERIHVVSQSLARTLAMTFEEVHAETVFTIPVFEARSLNLQTAPPASLRIRLRRDGSRWTFEAPINARASKTKTELAINDLNALRVKSFVTENPPATLPADKPSLRITLEGNNRRETLILGDALGTTAIPQGPTKVPDVEYYAQLDGRGALFTVAIKDDLRKTLDQAQVELRESRLLDFDPRAVTALTLAAPNQPQLTLQRLETGAQPTDSSAWQIVVRAGAAQGPQTLPADAASVNRLLEQLSLLAAISFQSDAPRDAELEAWGFNRPEREITLTVPGTPPVRLQIGQPTRRDGPAYAKLADDVSVYAVDPEILRETPVAVRAWRERLLRDLPAGARITALQLTDLIEKRMILDTTVDNNGQPTAMVPAPDAVPKILASLRRLRAQEFVLDQFADRVVAAGEERPWRYQLTATITLTGGAGEQTSTTTLFLTPRLGGGRQLAGSPANEFNAVFEIEQPLLDALWQLTEGPRDPGPTPPANATTPPSA</sequence>
<dbReference type="EMBL" id="CP001032">
    <property type="protein sequence ID" value="ACB73381.1"/>
    <property type="molecule type" value="Genomic_DNA"/>
</dbReference>
<evidence type="ECO:0000313" key="4">
    <source>
        <dbReference type="Proteomes" id="UP000007013"/>
    </source>
</evidence>
<dbReference type="RefSeq" id="WP_012372919.1">
    <property type="nucleotide sequence ID" value="NC_010571.1"/>
</dbReference>
<feature type="domain" description="DUF4340" evidence="2">
    <location>
        <begin position="384"/>
        <end position="553"/>
    </location>
</feature>
<dbReference type="KEGG" id="ote:Oter_0090"/>